<gene>
    <name evidence="8" type="ORF">CF15_06850</name>
</gene>
<dbReference type="PANTHER" id="PTHR34856:SF2">
    <property type="entry name" value="PROTEIN NRFD"/>
    <property type="match status" value="1"/>
</dbReference>
<name>A0A0V8RWK0_PYROC</name>
<dbReference type="EMBL" id="LNTB01000001">
    <property type="protein sequence ID" value="KSW12438.1"/>
    <property type="molecule type" value="Genomic_DNA"/>
</dbReference>
<evidence type="ECO:0000313" key="9">
    <source>
        <dbReference type="Proteomes" id="UP000053352"/>
    </source>
</evidence>
<comment type="subcellular location">
    <subcellularLocation>
        <location evidence="1">Cell membrane</location>
        <topology evidence="1">Multi-pass membrane protein</topology>
    </subcellularLocation>
</comment>
<dbReference type="PANTHER" id="PTHR34856">
    <property type="entry name" value="PROTEIN NRFD"/>
    <property type="match status" value="1"/>
</dbReference>
<dbReference type="Proteomes" id="UP000053352">
    <property type="component" value="Unassembled WGS sequence"/>
</dbReference>
<evidence type="ECO:0000256" key="6">
    <source>
        <dbReference type="ARBA" id="ARBA00023136"/>
    </source>
</evidence>
<comment type="similarity">
    <text evidence="2">Belongs to the NrfD family.</text>
</comment>
<evidence type="ECO:0000256" key="4">
    <source>
        <dbReference type="ARBA" id="ARBA00022692"/>
    </source>
</evidence>
<dbReference type="Pfam" id="PF03916">
    <property type="entry name" value="NrfD"/>
    <property type="match status" value="1"/>
</dbReference>
<feature type="transmembrane region" description="Helical" evidence="7">
    <location>
        <begin position="55"/>
        <end position="79"/>
    </location>
</feature>
<organism evidence="8 9">
    <name type="scientific">Pyrodictium occultum</name>
    <dbReference type="NCBI Taxonomy" id="2309"/>
    <lineage>
        <taxon>Archaea</taxon>
        <taxon>Thermoproteota</taxon>
        <taxon>Thermoprotei</taxon>
        <taxon>Desulfurococcales</taxon>
        <taxon>Pyrodictiaceae</taxon>
        <taxon>Pyrodictium</taxon>
    </lineage>
</organism>
<keyword evidence="6 7" id="KW-0472">Membrane</keyword>
<evidence type="ECO:0000313" key="8">
    <source>
        <dbReference type="EMBL" id="KSW12438.1"/>
    </source>
</evidence>
<proteinExistence type="inferred from homology"/>
<dbReference type="STRING" id="2309.CF15_06850"/>
<feature type="transmembrane region" description="Helical" evidence="7">
    <location>
        <begin position="209"/>
        <end position="231"/>
    </location>
</feature>
<feature type="transmembrane region" description="Helical" evidence="7">
    <location>
        <begin position="20"/>
        <end position="43"/>
    </location>
</feature>
<feature type="transmembrane region" description="Helical" evidence="7">
    <location>
        <begin position="99"/>
        <end position="121"/>
    </location>
</feature>
<feature type="transmembrane region" description="Helical" evidence="7">
    <location>
        <begin position="252"/>
        <end position="272"/>
    </location>
</feature>
<reference evidence="8 9" key="1">
    <citation type="submission" date="2015-11" db="EMBL/GenBank/DDBJ databases">
        <title>Genome sequence of Pyrodictium occultum PL-19, a marine hyperthermophilic archaeon isolated from Volcano, Italy.</title>
        <authorList>
            <person name="Utturkar S."/>
            <person name="Huber H."/>
            <person name="Leptihn S."/>
            <person name="Brown S."/>
            <person name="Stetter K.O."/>
            <person name="Podar M."/>
        </authorList>
    </citation>
    <scope>NUCLEOTIDE SEQUENCE [LARGE SCALE GENOMIC DNA]</scope>
    <source>
        <strain evidence="8 9">PL-19</strain>
    </source>
</reference>
<evidence type="ECO:0000256" key="1">
    <source>
        <dbReference type="ARBA" id="ARBA00004651"/>
    </source>
</evidence>
<keyword evidence="4 7" id="KW-0812">Transmembrane</keyword>
<sequence>MSTMVEERAEPAIARGRLGAAGYTLLGVGAALTLLMLYGIYAYQTLSKASPLHALVPWGIMVTGYAFFAISSGGVFDALAIRLAVYCEREALPLARKTLWLSLALLIPGIVLVFADLTHVMHASWIYLGFNPSSRIAWNGILYIIYAVFLVAALVYAIARGEGALTGLGGRALLVGGLLASLILEYNLAMAFGQNLAVPGWFAAPLGVLNIALAFLLGAAWTGIGIGEIAVKLTALPREKWRECCIHGVSKELAGMAVAVGFLAAWTLVQQYEGWGLSRQAASMLAGGSVAWLFWLSVAFAVAAPIALGLYAGARRSRAAMFTGSVLAIVGGFLMLHSLVAAGQVARLEALPGYHGLAAAALGGGFESEALHELLSNSVEAAAFVGGFGLWLLFYVAGLRLLAVEPGEKPRRILVFR</sequence>
<feature type="transmembrane region" description="Helical" evidence="7">
    <location>
        <begin position="171"/>
        <end position="189"/>
    </location>
</feature>
<evidence type="ECO:0000256" key="7">
    <source>
        <dbReference type="SAM" id="Phobius"/>
    </source>
</evidence>
<keyword evidence="3" id="KW-1003">Cell membrane</keyword>
<feature type="transmembrane region" description="Helical" evidence="7">
    <location>
        <begin position="381"/>
        <end position="403"/>
    </location>
</feature>
<dbReference type="GO" id="GO:0005886">
    <property type="term" value="C:plasma membrane"/>
    <property type="evidence" value="ECO:0007669"/>
    <property type="project" value="UniProtKB-SubCell"/>
</dbReference>
<evidence type="ECO:0008006" key="10">
    <source>
        <dbReference type="Google" id="ProtNLM"/>
    </source>
</evidence>
<feature type="transmembrane region" description="Helical" evidence="7">
    <location>
        <begin position="326"/>
        <end position="346"/>
    </location>
</feature>
<feature type="transmembrane region" description="Helical" evidence="7">
    <location>
        <begin position="292"/>
        <end position="314"/>
    </location>
</feature>
<evidence type="ECO:0000256" key="2">
    <source>
        <dbReference type="ARBA" id="ARBA00008929"/>
    </source>
</evidence>
<dbReference type="InterPro" id="IPR005614">
    <property type="entry name" value="NrfD-like"/>
</dbReference>
<protein>
    <recommendedName>
        <fullName evidence="10">Polysulfide reductase</fullName>
    </recommendedName>
</protein>
<feature type="transmembrane region" description="Helical" evidence="7">
    <location>
        <begin position="141"/>
        <end position="159"/>
    </location>
</feature>
<dbReference type="AlphaFoldDB" id="A0A0V8RWK0"/>
<evidence type="ECO:0000256" key="5">
    <source>
        <dbReference type="ARBA" id="ARBA00022989"/>
    </source>
</evidence>
<keyword evidence="9" id="KW-1185">Reference proteome</keyword>
<keyword evidence="5 7" id="KW-1133">Transmembrane helix</keyword>
<comment type="caution">
    <text evidence="8">The sequence shown here is derived from an EMBL/GenBank/DDBJ whole genome shotgun (WGS) entry which is preliminary data.</text>
</comment>
<dbReference type="InterPro" id="IPR052049">
    <property type="entry name" value="Electron_transfer_protein"/>
</dbReference>
<evidence type="ECO:0000256" key="3">
    <source>
        <dbReference type="ARBA" id="ARBA00022475"/>
    </source>
</evidence>
<accession>A0A0V8RWK0</accession>